<dbReference type="InterPro" id="IPR011051">
    <property type="entry name" value="RmlC_Cupin_sf"/>
</dbReference>
<dbReference type="EMBL" id="LCOJ01000002">
    <property type="protein sequence ID" value="KKU75875.1"/>
    <property type="molecule type" value="Genomic_DNA"/>
</dbReference>
<evidence type="ECO:0000259" key="1">
    <source>
        <dbReference type="Pfam" id="PF14667"/>
    </source>
</evidence>
<dbReference type="InterPro" id="IPR014710">
    <property type="entry name" value="RmlC-like_jellyroll"/>
</dbReference>
<organism evidence="2 3">
    <name type="scientific">Candidatus Nomurabacteria bacterium GW2011_GWB1_47_6</name>
    <dbReference type="NCBI Taxonomy" id="1618749"/>
    <lineage>
        <taxon>Bacteria</taxon>
        <taxon>Candidatus Nomuraibacteriota</taxon>
    </lineage>
</organism>
<accession>A0A0G1W0P5</accession>
<evidence type="ECO:0000313" key="2">
    <source>
        <dbReference type="EMBL" id="KKU75875.1"/>
    </source>
</evidence>
<gene>
    <name evidence="2" type="ORF">UY01_C0002G0018</name>
</gene>
<sequence length="122" mass="13907">MNQKLTINQDNRGRLVEIFKIPNIGQVFYATTVPGAIRGDHYHIRKIESFCVIEGTGKISMRNRESGEAREYIVSGEKPEIAVMPKNWTHNIKNIGDTEMKLLAWTDEVFNPADPDTYPETV</sequence>
<dbReference type="Gene3D" id="2.60.120.10">
    <property type="entry name" value="Jelly Rolls"/>
    <property type="match status" value="1"/>
</dbReference>
<protein>
    <submittedName>
        <fullName evidence="2">NAD-dependent epimerase/dehydratase</fullName>
    </submittedName>
</protein>
<feature type="domain" description="Capsular polysaccharide assembling protein CapF C-terminal" evidence="1">
    <location>
        <begin position="8"/>
        <end position="118"/>
    </location>
</feature>
<dbReference type="AlphaFoldDB" id="A0A0G1W0P5"/>
<evidence type="ECO:0000313" key="3">
    <source>
        <dbReference type="Proteomes" id="UP000034879"/>
    </source>
</evidence>
<proteinExistence type="predicted"/>
<reference evidence="2 3" key="1">
    <citation type="journal article" date="2015" name="Nature">
        <title>rRNA introns, odd ribosomes, and small enigmatic genomes across a large radiation of phyla.</title>
        <authorList>
            <person name="Brown C.T."/>
            <person name="Hug L.A."/>
            <person name="Thomas B.C."/>
            <person name="Sharon I."/>
            <person name="Castelle C.J."/>
            <person name="Singh A."/>
            <person name="Wilkins M.J."/>
            <person name="Williams K.H."/>
            <person name="Banfield J.F."/>
        </authorList>
    </citation>
    <scope>NUCLEOTIDE SEQUENCE [LARGE SCALE GENOMIC DNA]</scope>
</reference>
<comment type="caution">
    <text evidence="2">The sequence shown here is derived from an EMBL/GenBank/DDBJ whole genome shotgun (WGS) entry which is preliminary data.</text>
</comment>
<dbReference type="SUPFAM" id="SSF51182">
    <property type="entry name" value="RmlC-like cupins"/>
    <property type="match status" value="1"/>
</dbReference>
<dbReference type="InterPro" id="IPR029303">
    <property type="entry name" value="CapF_C"/>
</dbReference>
<dbReference type="Pfam" id="PF14667">
    <property type="entry name" value="Polysacc_synt_C"/>
    <property type="match status" value="1"/>
</dbReference>
<name>A0A0G1W0P5_9BACT</name>
<dbReference type="Proteomes" id="UP000034879">
    <property type="component" value="Unassembled WGS sequence"/>
</dbReference>